<name>A0A9D4FYB2_DREPO</name>
<proteinExistence type="predicted"/>
<organism evidence="2 3">
    <name type="scientific">Dreissena polymorpha</name>
    <name type="common">Zebra mussel</name>
    <name type="synonym">Mytilus polymorpha</name>
    <dbReference type="NCBI Taxonomy" id="45954"/>
    <lineage>
        <taxon>Eukaryota</taxon>
        <taxon>Metazoa</taxon>
        <taxon>Spiralia</taxon>
        <taxon>Lophotrochozoa</taxon>
        <taxon>Mollusca</taxon>
        <taxon>Bivalvia</taxon>
        <taxon>Autobranchia</taxon>
        <taxon>Heteroconchia</taxon>
        <taxon>Euheterodonta</taxon>
        <taxon>Imparidentia</taxon>
        <taxon>Neoheterodontei</taxon>
        <taxon>Myida</taxon>
        <taxon>Dreissenoidea</taxon>
        <taxon>Dreissenidae</taxon>
        <taxon>Dreissena</taxon>
    </lineage>
</organism>
<gene>
    <name evidence="2" type="ORF">DPMN_134077</name>
</gene>
<dbReference type="Proteomes" id="UP000828390">
    <property type="component" value="Unassembled WGS sequence"/>
</dbReference>
<comment type="caution">
    <text evidence="2">The sequence shown here is derived from an EMBL/GenBank/DDBJ whole genome shotgun (WGS) entry which is preliminary data.</text>
</comment>
<dbReference type="EMBL" id="JAIWYP010000006">
    <property type="protein sequence ID" value="KAH3805769.1"/>
    <property type="molecule type" value="Genomic_DNA"/>
</dbReference>
<evidence type="ECO:0000313" key="3">
    <source>
        <dbReference type="Proteomes" id="UP000828390"/>
    </source>
</evidence>
<reference evidence="2" key="1">
    <citation type="journal article" date="2019" name="bioRxiv">
        <title>The Genome of the Zebra Mussel, Dreissena polymorpha: A Resource for Invasive Species Research.</title>
        <authorList>
            <person name="McCartney M.A."/>
            <person name="Auch B."/>
            <person name="Kono T."/>
            <person name="Mallez S."/>
            <person name="Zhang Y."/>
            <person name="Obille A."/>
            <person name="Becker A."/>
            <person name="Abrahante J.E."/>
            <person name="Garbe J."/>
            <person name="Badalamenti J.P."/>
            <person name="Herman A."/>
            <person name="Mangelson H."/>
            <person name="Liachko I."/>
            <person name="Sullivan S."/>
            <person name="Sone E.D."/>
            <person name="Koren S."/>
            <person name="Silverstein K.A.T."/>
            <person name="Beckman K.B."/>
            <person name="Gohl D.M."/>
        </authorList>
    </citation>
    <scope>NUCLEOTIDE SEQUENCE</scope>
    <source>
        <strain evidence="2">Duluth1</strain>
        <tissue evidence="2">Whole animal</tissue>
    </source>
</reference>
<feature type="region of interest" description="Disordered" evidence="1">
    <location>
        <begin position="76"/>
        <end position="123"/>
    </location>
</feature>
<evidence type="ECO:0000256" key="1">
    <source>
        <dbReference type="SAM" id="MobiDB-lite"/>
    </source>
</evidence>
<sequence>MYTKYCDTIRFVVYNQYLCQIKLFNVNSQTNYANDYHSRLCLILTVNNLTFFFCLDIIHRETDGQAGGRACGRACGPVSQPASQPTSQLSSQAGRKAEMKAGGREGRQAGRKEGRQDDRHAGRQACKQAGRLIHTCIVQRLLI</sequence>
<dbReference type="AlphaFoldDB" id="A0A9D4FYB2"/>
<feature type="compositionally biased region" description="Polar residues" evidence="1">
    <location>
        <begin position="80"/>
        <end position="93"/>
    </location>
</feature>
<accession>A0A9D4FYB2</accession>
<reference evidence="2" key="2">
    <citation type="submission" date="2020-11" db="EMBL/GenBank/DDBJ databases">
        <authorList>
            <person name="McCartney M.A."/>
            <person name="Auch B."/>
            <person name="Kono T."/>
            <person name="Mallez S."/>
            <person name="Becker A."/>
            <person name="Gohl D.M."/>
            <person name="Silverstein K.A.T."/>
            <person name="Koren S."/>
            <person name="Bechman K.B."/>
            <person name="Herman A."/>
            <person name="Abrahante J.E."/>
            <person name="Garbe J."/>
        </authorList>
    </citation>
    <scope>NUCLEOTIDE SEQUENCE</scope>
    <source>
        <strain evidence="2">Duluth1</strain>
        <tissue evidence="2">Whole animal</tissue>
    </source>
</reference>
<evidence type="ECO:0000313" key="2">
    <source>
        <dbReference type="EMBL" id="KAH3805769.1"/>
    </source>
</evidence>
<keyword evidence="3" id="KW-1185">Reference proteome</keyword>
<feature type="compositionally biased region" description="Basic and acidic residues" evidence="1">
    <location>
        <begin position="95"/>
        <end position="121"/>
    </location>
</feature>
<protein>
    <submittedName>
        <fullName evidence="2">Uncharacterized protein</fullName>
    </submittedName>
</protein>